<dbReference type="InterPro" id="IPR029000">
    <property type="entry name" value="Cyclophilin-like_dom_sf"/>
</dbReference>
<dbReference type="GeneID" id="8854580"/>
<dbReference type="Gene3D" id="2.40.100.10">
    <property type="entry name" value="Cyclophilin-like"/>
    <property type="match status" value="1"/>
</dbReference>
<dbReference type="KEGG" id="ngr:NAEGRDRAFT_60840"/>
<evidence type="ECO:0000313" key="6">
    <source>
        <dbReference type="EMBL" id="EFC40134.1"/>
    </source>
</evidence>
<dbReference type="eggNOG" id="KOG0879">
    <property type="taxonomic scope" value="Eukaryota"/>
</dbReference>
<evidence type="ECO:0000313" key="7">
    <source>
        <dbReference type="Proteomes" id="UP000006671"/>
    </source>
</evidence>
<keyword evidence="7" id="KW-1185">Reference proteome</keyword>
<dbReference type="PROSITE" id="PS50072">
    <property type="entry name" value="CSA_PPIASE_2"/>
    <property type="match status" value="1"/>
</dbReference>
<dbReference type="Pfam" id="PF00160">
    <property type="entry name" value="Pro_isomerase"/>
    <property type="match status" value="1"/>
</dbReference>
<evidence type="ECO:0000259" key="5">
    <source>
        <dbReference type="PROSITE" id="PS50072"/>
    </source>
</evidence>
<dbReference type="FunFam" id="2.40.100.10:FF:000025">
    <property type="entry name" value="Peptidyl-prolyl cis-trans isomerase CYP19-2"/>
    <property type="match status" value="1"/>
</dbReference>
<evidence type="ECO:0000256" key="1">
    <source>
        <dbReference type="ARBA" id="ARBA00000971"/>
    </source>
</evidence>
<dbReference type="PRINTS" id="PR00153">
    <property type="entry name" value="CSAPPISMRASE"/>
</dbReference>
<dbReference type="OMA" id="CVSIYGH"/>
<dbReference type="InterPro" id="IPR024936">
    <property type="entry name" value="Cyclophilin-type_PPIase"/>
</dbReference>
<dbReference type="PIRSF" id="PIRSF001467">
    <property type="entry name" value="Peptidylpro_ismrse"/>
    <property type="match status" value="1"/>
</dbReference>
<protein>
    <recommendedName>
        <fullName evidence="4">Peptidyl-prolyl cis-trans isomerase</fullName>
        <shortName evidence="4">PPIase</shortName>
        <ecNumber evidence="4">5.2.1.8</ecNumber>
    </recommendedName>
</protein>
<dbReference type="GO" id="GO:0005737">
    <property type="term" value="C:cytoplasm"/>
    <property type="evidence" value="ECO:0007669"/>
    <property type="project" value="TreeGrafter"/>
</dbReference>
<dbReference type="Proteomes" id="UP000006671">
    <property type="component" value="Unassembled WGS sequence"/>
</dbReference>
<dbReference type="EMBL" id="GG738894">
    <property type="protein sequence ID" value="EFC40134.1"/>
    <property type="molecule type" value="Genomic_DNA"/>
</dbReference>
<organism evidence="7">
    <name type="scientific">Naegleria gruberi</name>
    <name type="common">Amoeba</name>
    <dbReference type="NCBI Taxonomy" id="5762"/>
    <lineage>
        <taxon>Eukaryota</taxon>
        <taxon>Discoba</taxon>
        <taxon>Heterolobosea</taxon>
        <taxon>Tetramitia</taxon>
        <taxon>Eutetramitia</taxon>
        <taxon>Vahlkampfiidae</taxon>
        <taxon>Naegleria</taxon>
    </lineage>
</organism>
<sequence>MRNPNNPVVFFDVSIGGHAVGRIKIELFADVTPKTAENFRQFCTGEHLKNGVPVGYKGCAFHRVIKDFMIQGGDFVSGDGTGSYSTFGTDQFNDENFTLKHDRPGILSMANSGPNSNGCQFFLTTTKTPWLDGKHVVFGAVLKGFEVVKKVEAVAVFGSSNKPKMSCLITECGEL</sequence>
<feature type="domain" description="PPIase cyclophilin-type" evidence="5">
    <location>
        <begin position="10"/>
        <end position="174"/>
    </location>
</feature>
<evidence type="ECO:0000256" key="3">
    <source>
        <dbReference type="ARBA" id="ARBA00023235"/>
    </source>
</evidence>
<dbReference type="GO" id="GO:0006457">
    <property type="term" value="P:protein folding"/>
    <property type="evidence" value="ECO:0007669"/>
    <property type="project" value="InterPro"/>
</dbReference>
<dbReference type="EC" id="5.2.1.8" evidence="4"/>
<dbReference type="OrthoDB" id="193499at2759"/>
<comment type="similarity">
    <text evidence="4">Belongs to the cyclophilin-type PPIase family.</text>
</comment>
<dbReference type="GO" id="GO:0016018">
    <property type="term" value="F:cyclosporin A binding"/>
    <property type="evidence" value="ECO:0007669"/>
    <property type="project" value="TreeGrafter"/>
</dbReference>
<dbReference type="GO" id="GO:0003755">
    <property type="term" value="F:peptidyl-prolyl cis-trans isomerase activity"/>
    <property type="evidence" value="ECO:0007669"/>
    <property type="project" value="UniProtKB-UniRule"/>
</dbReference>
<dbReference type="InterPro" id="IPR002130">
    <property type="entry name" value="Cyclophilin-type_PPIase_dom"/>
</dbReference>
<dbReference type="STRING" id="5762.D2VSJ8"/>
<evidence type="ECO:0000256" key="4">
    <source>
        <dbReference type="RuleBase" id="RU363019"/>
    </source>
</evidence>
<proteinExistence type="inferred from homology"/>
<dbReference type="VEuPathDB" id="AmoebaDB:NAEGRDRAFT_60840"/>
<dbReference type="InterPro" id="IPR020892">
    <property type="entry name" value="Cyclophilin-type_PPIase_CS"/>
</dbReference>
<accession>D2VSJ8</accession>
<comment type="catalytic activity">
    <reaction evidence="1 4">
        <text>[protein]-peptidylproline (omega=180) = [protein]-peptidylproline (omega=0)</text>
        <dbReference type="Rhea" id="RHEA:16237"/>
        <dbReference type="Rhea" id="RHEA-COMP:10747"/>
        <dbReference type="Rhea" id="RHEA-COMP:10748"/>
        <dbReference type="ChEBI" id="CHEBI:83833"/>
        <dbReference type="ChEBI" id="CHEBI:83834"/>
        <dbReference type="EC" id="5.2.1.8"/>
    </reaction>
</comment>
<name>D2VSJ8_NAEGR</name>
<reference evidence="6 7" key="1">
    <citation type="journal article" date="2010" name="Cell">
        <title>The genome of Naegleria gruberi illuminates early eukaryotic versatility.</title>
        <authorList>
            <person name="Fritz-Laylin L.K."/>
            <person name="Prochnik S.E."/>
            <person name="Ginger M.L."/>
            <person name="Dacks J.B."/>
            <person name="Carpenter M.L."/>
            <person name="Field M.C."/>
            <person name="Kuo A."/>
            <person name="Paredez A."/>
            <person name="Chapman J."/>
            <person name="Pham J."/>
            <person name="Shu S."/>
            <person name="Neupane R."/>
            <person name="Cipriano M."/>
            <person name="Mancuso J."/>
            <person name="Tu H."/>
            <person name="Salamov A."/>
            <person name="Lindquist E."/>
            <person name="Shapiro H."/>
            <person name="Lucas S."/>
            <person name="Grigoriev I.V."/>
            <person name="Cande W.Z."/>
            <person name="Fulton C."/>
            <person name="Rokhsar D.S."/>
            <person name="Dawson S.C."/>
        </authorList>
    </citation>
    <scope>NUCLEOTIDE SEQUENCE [LARGE SCALE GENOMIC DNA]</scope>
    <source>
        <strain evidence="6 7">NEG-M</strain>
    </source>
</reference>
<dbReference type="SUPFAM" id="SSF50891">
    <property type="entry name" value="Cyclophilin-like"/>
    <property type="match status" value="1"/>
</dbReference>
<dbReference type="PROSITE" id="PS00170">
    <property type="entry name" value="CSA_PPIASE_1"/>
    <property type="match status" value="1"/>
</dbReference>
<gene>
    <name evidence="6" type="ORF">NAEGRDRAFT_60840</name>
</gene>
<keyword evidence="2 4" id="KW-0697">Rotamase</keyword>
<dbReference type="FunCoup" id="D2VSJ8">
    <property type="interactions" value="708"/>
</dbReference>
<dbReference type="RefSeq" id="XP_002672878.1">
    <property type="nucleotide sequence ID" value="XM_002672832.1"/>
</dbReference>
<dbReference type="PANTHER" id="PTHR11071:SF561">
    <property type="entry name" value="PEPTIDYL-PROLYL CIS-TRANS ISOMERASE D-RELATED"/>
    <property type="match status" value="1"/>
</dbReference>
<keyword evidence="3 4" id="KW-0413">Isomerase</keyword>
<evidence type="ECO:0000256" key="2">
    <source>
        <dbReference type="ARBA" id="ARBA00023110"/>
    </source>
</evidence>
<dbReference type="InParanoid" id="D2VSJ8"/>
<comment type="function">
    <text evidence="4">PPIases accelerate the folding of proteins. It catalyzes the cis-trans isomerization of proline imidic peptide bonds in oligopeptides.</text>
</comment>
<dbReference type="PANTHER" id="PTHR11071">
    <property type="entry name" value="PEPTIDYL-PROLYL CIS-TRANS ISOMERASE"/>
    <property type="match status" value="1"/>
</dbReference>
<dbReference type="AlphaFoldDB" id="D2VSJ8"/>